<comment type="subcellular location">
    <subcellularLocation>
        <location evidence="1">Cell membrane</location>
        <topology evidence="1">Multi-pass membrane protein</topology>
    </subcellularLocation>
</comment>
<gene>
    <name evidence="12" type="ORF">ElyMa_005948300</name>
</gene>
<dbReference type="Gene3D" id="1.20.1070.10">
    <property type="entry name" value="Rhodopsin 7-helix transmembrane proteins"/>
    <property type="match status" value="1"/>
</dbReference>
<dbReference type="InterPro" id="IPR017452">
    <property type="entry name" value="GPCR_Rhodpsn_7TM"/>
</dbReference>
<evidence type="ECO:0000256" key="7">
    <source>
        <dbReference type="ARBA" id="ARBA00023157"/>
    </source>
</evidence>
<dbReference type="SUPFAM" id="SSF81321">
    <property type="entry name" value="Family A G protein-coupled receptor-like"/>
    <property type="match status" value="1"/>
</dbReference>
<dbReference type="GO" id="GO:0005886">
    <property type="term" value="C:plasma membrane"/>
    <property type="evidence" value="ECO:0007669"/>
    <property type="project" value="UniProtKB-SubCell"/>
</dbReference>
<dbReference type="InterPro" id="IPR000276">
    <property type="entry name" value="GPCR_Rhodpsn"/>
</dbReference>
<dbReference type="EMBL" id="BMAT01011938">
    <property type="protein sequence ID" value="GFR82353.1"/>
    <property type="molecule type" value="Genomic_DNA"/>
</dbReference>
<evidence type="ECO:0000256" key="10">
    <source>
        <dbReference type="ARBA" id="ARBA00023224"/>
    </source>
</evidence>
<keyword evidence="13" id="KW-1185">Reference proteome</keyword>
<proteinExistence type="predicted"/>
<evidence type="ECO:0000256" key="9">
    <source>
        <dbReference type="ARBA" id="ARBA00023180"/>
    </source>
</evidence>
<keyword evidence="8 12" id="KW-0675">Receptor</keyword>
<dbReference type="PROSITE" id="PS50262">
    <property type="entry name" value="G_PROTEIN_RECEP_F1_2"/>
    <property type="match status" value="1"/>
</dbReference>
<evidence type="ECO:0000256" key="8">
    <source>
        <dbReference type="ARBA" id="ARBA00023170"/>
    </source>
</evidence>
<keyword evidence="10" id="KW-0807">Transducer</keyword>
<evidence type="ECO:0000313" key="13">
    <source>
        <dbReference type="Proteomes" id="UP000762676"/>
    </source>
</evidence>
<keyword evidence="2" id="KW-1003">Cell membrane</keyword>
<evidence type="ECO:0000256" key="1">
    <source>
        <dbReference type="ARBA" id="ARBA00004651"/>
    </source>
</evidence>
<sequence>MLSISSQRTNMKKKAVKMLVLVVVLYLVCWSPLQVFSLLMRESDNIKASQVVGLKYYLECLAFSGTAYNPIVYAFLNQSFRNNFRAVLLRKWRRIAPLSIARGDLALERADAFKTGSSNFDAGNGTQTRLETGNNHVARRTKMTII</sequence>
<evidence type="ECO:0000259" key="11">
    <source>
        <dbReference type="PROSITE" id="PS50262"/>
    </source>
</evidence>
<reference evidence="12 13" key="1">
    <citation type="journal article" date="2021" name="Elife">
        <title>Chloroplast acquisition without the gene transfer in kleptoplastic sea slugs, Plakobranchus ocellatus.</title>
        <authorList>
            <person name="Maeda T."/>
            <person name="Takahashi S."/>
            <person name="Yoshida T."/>
            <person name="Shimamura S."/>
            <person name="Takaki Y."/>
            <person name="Nagai Y."/>
            <person name="Toyoda A."/>
            <person name="Suzuki Y."/>
            <person name="Arimoto A."/>
            <person name="Ishii H."/>
            <person name="Satoh N."/>
            <person name="Nishiyama T."/>
            <person name="Hasebe M."/>
            <person name="Maruyama T."/>
            <person name="Minagawa J."/>
            <person name="Obokata J."/>
            <person name="Shigenobu S."/>
        </authorList>
    </citation>
    <scope>NUCLEOTIDE SEQUENCE [LARGE SCALE GENOMIC DNA]</scope>
</reference>
<dbReference type="Proteomes" id="UP000762676">
    <property type="component" value="Unassembled WGS sequence"/>
</dbReference>
<evidence type="ECO:0000256" key="6">
    <source>
        <dbReference type="ARBA" id="ARBA00023136"/>
    </source>
</evidence>
<name>A0AAV4GBI6_9GAST</name>
<keyword evidence="9" id="KW-0325">Glycoprotein</keyword>
<dbReference type="GO" id="GO:0004930">
    <property type="term" value="F:G protein-coupled receptor activity"/>
    <property type="evidence" value="ECO:0007669"/>
    <property type="project" value="UniProtKB-KW"/>
</dbReference>
<organism evidence="12 13">
    <name type="scientific">Elysia marginata</name>
    <dbReference type="NCBI Taxonomy" id="1093978"/>
    <lineage>
        <taxon>Eukaryota</taxon>
        <taxon>Metazoa</taxon>
        <taxon>Spiralia</taxon>
        <taxon>Lophotrochozoa</taxon>
        <taxon>Mollusca</taxon>
        <taxon>Gastropoda</taxon>
        <taxon>Heterobranchia</taxon>
        <taxon>Euthyneura</taxon>
        <taxon>Panpulmonata</taxon>
        <taxon>Sacoglossa</taxon>
        <taxon>Placobranchoidea</taxon>
        <taxon>Plakobranchidae</taxon>
        <taxon>Elysia</taxon>
    </lineage>
</organism>
<keyword evidence="4" id="KW-1133">Transmembrane helix</keyword>
<keyword evidence="5" id="KW-0297">G-protein coupled receptor</keyword>
<dbReference type="PANTHER" id="PTHR45695">
    <property type="entry name" value="LEUCOKININ RECEPTOR-RELATED"/>
    <property type="match status" value="1"/>
</dbReference>
<dbReference type="PRINTS" id="PR00237">
    <property type="entry name" value="GPCRRHODOPSN"/>
</dbReference>
<keyword evidence="3" id="KW-0812">Transmembrane</keyword>
<dbReference type="PANTHER" id="PTHR45695:SF23">
    <property type="entry name" value="GALANIN-LIKE G-PROTEIN COUPLED RECEPTOR NPR-9"/>
    <property type="match status" value="1"/>
</dbReference>
<evidence type="ECO:0000256" key="5">
    <source>
        <dbReference type="ARBA" id="ARBA00023040"/>
    </source>
</evidence>
<evidence type="ECO:0000256" key="2">
    <source>
        <dbReference type="ARBA" id="ARBA00022475"/>
    </source>
</evidence>
<keyword evidence="7" id="KW-1015">Disulfide bond</keyword>
<feature type="domain" description="G-protein coupled receptors family 1 profile" evidence="11">
    <location>
        <begin position="1"/>
        <end position="73"/>
    </location>
</feature>
<comment type="caution">
    <text evidence="12">The sequence shown here is derived from an EMBL/GenBank/DDBJ whole genome shotgun (WGS) entry which is preliminary data.</text>
</comment>
<accession>A0AAV4GBI6</accession>
<evidence type="ECO:0000256" key="3">
    <source>
        <dbReference type="ARBA" id="ARBA00022692"/>
    </source>
</evidence>
<protein>
    <submittedName>
        <fullName evidence="12">Pyroglutamylated RFamide peptide receptor</fullName>
    </submittedName>
</protein>
<dbReference type="AlphaFoldDB" id="A0AAV4GBI6"/>
<dbReference type="Pfam" id="PF00001">
    <property type="entry name" value="7tm_1"/>
    <property type="match status" value="1"/>
</dbReference>
<evidence type="ECO:0000256" key="4">
    <source>
        <dbReference type="ARBA" id="ARBA00022989"/>
    </source>
</evidence>
<evidence type="ECO:0000313" key="12">
    <source>
        <dbReference type="EMBL" id="GFR82353.1"/>
    </source>
</evidence>
<keyword evidence="6" id="KW-0472">Membrane</keyword>